<organism evidence="2">
    <name type="scientific">Arundo donax</name>
    <name type="common">Giant reed</name>
    <name type="synonym">Donax arundinaceus</name>
    <dbReference type="NCBI Taxonomy" id="35708"/>
    <lineage>
        <taxon>Eukaryota</taxon>
        <taxon>Viridiplantae</taxon>
        <taxon>Streptophyta</taxon>
        <taxon>Embryophyta</taxon>
        <taxon>Tracheophyta</taxon>
        <taxon>Spermatophyta</taxon>
        <taxon>Magnoliopsida</taxon>
        <taxon>Liliopsida</taxon>
        <taxon>Poales</taxon>
        <taxon>Poaceae</taxon>
        <taxon>PACMAD clade</taxon>
        <taxon>Arundinoideae</taxon>
        <taxon>Arundineae</taxon>
        <taxon>Arundo</taxon>
    </lineage>
</organism>
<reference evidence="2" key="1">
    <citation type="submission" date="2014-09" db="EMBL/GenBank/DDBJ databases">
        <authorList>
            <person name="Magalhaes I.L.F."/>
            <person name="Oliveira U."/>
            <person name="Santos F.R."/>
            <person name="Vidigal T.H.D.A."/>
            <person name="Brescovit A.D."/>
            <person name="Santos A.J."/>
        </authorList>
    </citation>
    <scope>NUCLEOTIDE SEQUENCE</scope>
    <source>
        <tissue evidence="2">Shoot tissue taken approximately 20 cm above the soil surface</tissue>
    </source>
</reference>
<feature type="compositionally biased region" description="Polar residues" evidence="1">
    <location>
        <begin position="36"/>
        <end position="46"/>
    </location>
</feature>
<dbReference type="EMBL" id="GBRH01188208">
    <property type="protein sequence ID" value="JAE09688.1"/>
    <property type="molecule type" value="Transcribed_RNA"/>
</dbReference>
<dbReference type="AlphaFoldDB" id="A0A0A9FN14"/>
<proteinExistence type="predicted"/>
<feature type="compositionally biased region" description="Low complexity" evidence="1">
    <location>
        <begin position="81"/>
        <end position="92"/>
    </location>
</feature>
<accession>A0A0A9FN14</accession>
<feature type="region of interest" description="Disordered" evidence="1">
    <location>
        <begin position="1"/>
        <end position="92"/>
    </location>
</feature>
<feature type="compositionally biased region" description="Low complexity" evidence="1">
    <location>
        <begin position="1"/>
        <end position="23"/>
    </location>
</feature>
<evidence type="ECO:0000256" key="1">
    <source>
        <dbReference type="SAM" id="MobiDB-lite"/>
    </source>
</evidence>
<sequence>MAASGATRMSSSASVATATWASTPPARPGTTPCLPSGSTSATSTRCRPQASTSRTRRPTTSPPVPQSNGSHGSCLSTVAERGSSSTSRKSSR</sequence>
<evidence type="ECO:0000313" key="2">
    <source>
        <dbReference type="EMBL" id="JAE09688.1"/>
    </source>
</evidence>
<reference evidence="2" key="2">
    <citation type="journal article" date="2015" name="Data Brief">
        <title>Shoot transcriptome of the giant reed, Arundo donax.</title>
        <authorList>
            <person name="Barrero R.A."/>
            <person name="Guerrero F.D."/>
            <person name="Moolhuijzen P."/>
            <person name="Goolsby J.A."/>
            <person name="Tidwell J."/>
            <person name="Bellgard S.E."/>
            <person name="Bellgard M.I."/>
        </authorList>
    </citation>
    <scope>NUCLEOTIDE SEQUENCE</scope>
    <source>
        <tissue evidence="2">Shoot tissue taken approximately 20 cm above the soil surface</tissue>
    </source>
</reference>
<protein>
    <submittedName>
        <fullName evidence="2">Uncharacterized protein</fullName>
    </submittedName>
</protein>
<name>A0A0A9FN14_ARUDO</name>